<accession>A0ABM1LSX4</accession>
<dbReference type="InterPro" id="IPR050951">
    <property type="entry name" value="Retrovirus_Pol_polyprotein"/>
</dbReference>
<reference evidence="3" key="2">
    <citation type="submission" date="2025-08" db="UniProtKB">
        <authorList>
            <consortium name="RefSeq"/>
        </authorList>
    </citation>
    <scope>IDENTIFICATION</scope>
</reference>
<sequence>MPNTRQSKPQASHIVARHVTPWPFHTWGLNLIGTIHPPSDGYIWILTATEYFIKWVETVLLRKATRDAISNFILKYIVCIFGFSYKIVTDNGTPFVNKQVNSALSGYSIKHRLYMLHYSQGNDQVEASNKTLLRILSKMVYEYEGGWSVHLPNDLWAYRISPRSATSFSPYSLIYGSDAISPVEITIPTTRVLAVNDLKWDMRSASDFRLLDLEALDEKRAEAERRTACTLPQNCCPSL</sequence>
<evidence type="ECO:0000313" key="2">
    <source>
        <dbReference type="Proteomes" id="UP000694861"/>
    </source>
</evidence>
<organism evidence="2 3">
    <name type="scientific">Prunus mume</name>
    <name type="common">Japanese apricot</name>
    <name type="synonym">Armeniaca mume</name>
    <dbReference type="NCBI Taxonomy" id="102107"/>
    <lineage>
        <taxon>Eukaryota</taxon>
        <taxon>Viridiplantae</taxon>
        <taxon>Streptophyta</taxon>
        <taxon>Embryophyta</taxon>
        <taxon>Tracheophyta</taxon>
        <taxon>Spermatophyta</taxon>
        <taxon>Magnoliopsida</taxon>
        <taxon>eudicotyledons</taxon>
        <taxon>Gunneridae</taxon>
        <taxon>Pentapetalae</taxon>
        <taxon>rosids</taxon>
        <taxon>fabids</taxon>
        <taxon>Rosales</taxon>
        <taxon>Rosaceae</taxon>
        <taxon>Amygdaloideae</taxon>
        <taxon>Amygdaleae</taxon>
        <taxon>Prunus</taxon>
    </lineage>
</organism>
<dbReference type="PROSITE" id="PS50994">
    <property type="entry name" value="INTEGRASE"/>
    <property type="match status" value="1"/>
</dbReference>
<dbReference type="GeneID" id="107881374"/>
<name>A0ABM1LSX4_PRUMU</name>
<reference evidence="2" key="1">
    <citation type="journal article" date="2012" name="Nat. Commun.">
        <title>The genome of Prunus mume.</title>
        <authorList>
            <person name="Zhang Q."/>
            <person name="Chen W."/>
            <person name="Sun L."/>
            <person name="Zhao F."/>
            <person name="Huang B."/>
            <person name="Yang W."/>
            <person name="Tao Y."/>
            <person name="Wang J."/>
            <person name="Yuan Z."/>
            <person name="Fan G."/>
            <person name="Xing Z."/>
            <person name="Han C."/>
            <person name="Pan H."/>
            <person name="Zhong X."/>
            <person name="Shi W."/>
            <person name="Liang X."/>
            <person name="Du D."/>
            <person name="Sun F."/>
            <person name="Xu Z."/>
            <person name="Hao R."/>
            <person name="Lv T."/>
            <person name="Lv Y."/>
            <person name="Zheng Z."/>
            <person name="Sun M."/>
            <person name="Luo L."/>
            <person name="Cai M."/>
            <person name="Gao Y."/>
            <person name="Wang J."/>
            <person name="Yin Y."/>
            <person name="Xu X."/>
            <person name="Cheng T."/>
            <person name="Wang J."/>
        </authorList>
    </citation>
    <scope>NUCLEOTIDE SEQUENCE [LARGE SCALE GENOMIC DNA]</scope>
</reference>
<dbReference type="Proteomes" id="UP000694861">
    <property type="component" value="Linkage group LG6"/>
</dbReference>
<gene>
    <name evidence="3" type="primary">LOC107881374</name>
</gene>
<dbReference type="Gene3D" id="3.30.420.10">
    <property type="entry name" value="Ribonuclease H-like superfamily/Ribonuclease H"/>
    <property type="match status" value="1"/>
</dbReference>
<dbReference type="InterPro" id="IPR001584">
    <property type="entry name" value="Integrase_cat-core"/>
</dbReference>
<dbReference type="PANTHER" id="PTHR37984:SF5">
    <property type="entry name" value="PROTEIN NYNRIN-LIKE"/>
    <property type="match status" value="1"/>
</dbReference>
<dbReference type="InterPro" id="IPR036397">
    <property type="entry name" value="RNaseH_sf"/>
</dbReference>
<evidence type="ECO:0000259" key="1">
    <source>
        <dbReference type="PROSITE" id="PS50994"/>
    </source>
</evidence>
<proteinExistence type="predicted"/>
<dbReference type="SUPFAM" id="SSF53098">
    <property type="entry name" value="Ribonuclease H-like"/>
    <property type="match status" value="1"/>
</dbReference>
<keyword evidence="2" id="KW-1185">Reference proteome</keyword>
<evidence type="ECO:0000313" key="3">
    <source>
        <dbReference type="RefSeq" id="XP_016650501.1"/>
    </source>
</evidence>
<dbReference type="RefSeq" id="XP_016650501.1">
    <property type="nucleotide sequence ID" value="XM_016795015.1"/>
</dbReference>
<feature type="domain" description="Integrase catalytic" evidence="1">
    <location>
        <begin position="17"/>
        <end position="178"/>
    </location>
</feature>
<protein>
    <submittedName>
        <fullName evidence="3">Uncharacterized protein LOC107881374</fullName>
    </submittedName>
</protein>
<dbReference type="PANTHER" id="PTHR37984">
    <property type="entry name" value="PROTEIN CBG26694"/>
    <property type="match status" value="1"/>
</dbReference>
<dbReference type="InterPro" id="IPR012337">
    <property type="entry name" value="RNaseH-like_sf"/>
</dbReference>